<evidence type="ECO:0000313" key="2">
    <source>
        <dbReference type="EMBL" id="OPJ73334.1"/>
    </source>
</evidence>
<gene>
    <name evidence="2" type="ORF">AV530_005713</name>
</gene>
<reference evidence="2 3" key="1">
    <citation type="submission" date="2016-02" db="EMBL/GenBank/DDBJ databases">
        <title>Band-tailed pigeon sequencing and assembly.</title>
        <authorList>
            <person name="Soares A.E."/>
            <person name="Novak B.J."/>
            <person name="Rice E.S."/>
            <person name="O'Connell B."/>
            <person name="Chang D."/>
            <person name="Weber S."/>
            <person name="Shapiro B."/>
        </authorList>
    </citation>
    <scope>NUCLEOTIDE SEQUENCE [LARGE SCALE GENOMIC DNA]</scope>
    <source>
        <strain evidence="2">BTP2013</strain>
        <tissue evidence="2">Blood</tissue>
    </source>
</reference>
<feature type="region of interest" description="Disordered" evidence="1">
    <location>
        <begin position="48"/>
        <end position="71"/>
    </location>
</feature>
<evidence type="ECO:0000256" key="1">
    <source>
        <dbReference type="SAM" id="MobiDB-lite"/>
    </source>
</evidence>
<feature type="compositionally biased region" description="Polar residues" evidence="1">
    <location>
        <begin position="107"/>
        <end position="121"/>
    </location>
</feature>
<proteinExistence type="predicted"/>
<keyword evidence="3" id="KW-1185">Reference proteome</keyword>
<feature type="region of interest" description="Disordered" evidence="1">
    <location>
        <begin position="96"/>
        <end position="121"/>
    </location>
</feature>
<dbReference type="AlphaFoldDB" id="A0A1V4JMK5"/>
<feature type="compositionally biased region" description="Low complexity" evidence="1">
    <location>
        <begin position="48"/>
        <end position="58"/>
    </location>
</feature>
<evidence type="ECO:0000313" key="3">
    <source>
        <dbReference type="Proteomes" id="UP000190648"/>
    </source>
</evidence>
<sequence>MPPGRAGVPRLLLIHWLRRGALRSGPVRSGPPRRVSRAVSRGAAVAAAQAGRTAGAGVTPTGVISPTSHSALSRPAAAGLRLFARDGAALRGLPSARCGKKIGYSPEKTTSLNSNPAPLRS</sequence>
<dbReference type="EMBL" id="LSYS01006902">
    <property type="protein sequence ID" value="OPJ73334.1"/>
    <property type="molecule type" value="Genomic_DNA"/>
</dbReference>
<comment type="caution">
    <text evidence="2">The sequence shown here is derived from an EMBL/GenBank/DDBJ whole genome shotgun (WGS) entry which is preliminary data.</text>
</comment>
<organism evidence="2 3">
    <name type="scientific">Patagioenas fasciata monilis</name>
    <dbReference type="NCBI Taxonomy" id="372326"/>
    <lineage>
        <taxon>Eukaryota</taxon>
        <taxon>Metazoa</taxon>
        <taxon>Chordata</taxon>
        <taxon>Craniata</taxon>
        <taxon>Vertebrata</taxon>
        <taxon>Euteleostomi</taxon>
        <taxon>Archelosauria</taxon>
        <taxon>Archosauria</taxon>
        <taxon>Dinosauria</taxon>
        <taxon>Saurischia</taxon>
        <taxon>Theropoda</taxon>
        <taxon>Coelurosauria</taxon>
        <taxon>Aves</taxon>
        <taxon>Neognathae</taxon>
        <taxon>Neoaves</taxon>
        <taxon>Columbimorphae</taxon>
        <taxon>Columbiformes</taxon>
        <taxon>Columbidae</taxon>
        <taxon>Patagioenas</taxon>
    </lineage>
</organism>
<name>A0A1V4JMK5_PATFA</name>
<protein>
    <submittedName>
        <fullName evidence="2">Uncharacterized protein</fullName>
    </submittedName>
</protein>
<feature type="compositionally biased region" description="Polar residues" evidence="1">
    <location>
        <begin position="62"/>
        <end position="71"/>
    </location>
</feature>
<accession>A0A1V4JMK5</accession>
<dbReference type="Proteomes" id="UP000190648">
    <property type="component" value="Unassembled WGS sequence"/>
</dbReference>